<evidence type="ECO:0000256" key="2">
    <source>
        <dbReference type="ARBA" id="ARBA00022473"/>
    </source>
</evidence>
<dbReference type="Proteomes" id="UP000292052">
    <property type="component" value="Unassembled WGS sequence"/>
</dbReference>
<dbReference type="PANTHER" id="PTHR45946">
    <property type="entry name" value="HOMEOBOX PROTEIN ROUGH-RELATED"/>
    <property type="match status" value="1"/>
</dbReference>
<evidence type="ECO:0000313" key="4">
    <source>
        <dbReference type="Proteomes" id="UP000292052"/>
    </source>
</evidence>
<dbReference type="GO" id="GO:0005634">
    <property type="term" value="C:nucleus"/>
    <property type="evidence" value="ECO:0007669"/>
    <property type="project" value="UniProtKB-SubCell"/>
</dbReference>
<dbReference type="GO" id="GO:0000978">
    <property type="term" value="F:RNA polymerase II cis-regulatory region sequence-specific DNA binding"/>
    <property type="evidence" value="ECO:0007669"/>
    <property type="project" value="TreeGrafter"/>
</dbReference>
<reference evidence="3 4" key="1">
    <citation type="submission" date="2017-03" db="EMBL/GenBank/DDBJ databases">
        <title>Genome of the blue death feigning beetle - Asbolus verrucosus.</title>
        <authorList>
            <person name="Rider S.D."/>
        </authorList>
    </citation>
    <scope>NUCLEOTIDE SEQUENCE [LARGE SCALE GENOMIC DNA]</scope>
    <source>
        <strain evidence="3">Butters</strain>
        <tissue evidence="3">Head and leg muscle</tissue>
    </source>
</reference>
<evidence type="ECO:0000313" key="3">
    <source>
        <dbReference type="EMBL" id="RZC32859.1"/>
    </source>
</evidence>
<comment type="subcellular location">
    <subcellularLocation>
        <location evidence="1">Nucleus</location>
    </subcellularLocation>
</comment>
<dbReference type="AlphaFoldDB" id="A0A482VK43"/>
<keyword evidence="4" id="KW-1185">Reference proteome</keyword>
<accession>A0A482VK43</accession>
<dbReference type="GO" id="GO:0000981">
    <property type="term" value="F:DNA-binding transcription factor activity, RNA polymerase II-specific"/>
    <property type="evidence" value="ECO:0007669"/>
    <property type="project" value="TreeGrafter"/>
</dbReference>
<keyword evidence="2" id="KW-0217">Developmental protein</keyword>
<name>A0A482VK43_ASBVE</name>
<proteinExistence type="predicted"/>
<evidence type="ECO:0008006" key="5">
    <source>
        <dbReference type="Google" id="ProtNLM"/>
    </source>
</evidence>
<dbReference type="EMBL" id="QDEB01093891">
    <property type="protein sequence ID" value="RZC32859.1"/>
    <property type="molecule type" value="Genomic_DNA"/>
</dbReference>
<gene>
    <name evidence="3" type="ORF">BDFB_012792</name>
</gene>
<comment type="caution">
    <text evidence="3">The sequence shown here is derived from an EMBL/GenBank/DDBJ whole genome shotgun (WGS) entry which is preliminary data.</text>
</comment>
<dbReference type="OrthoDB" id="6159439at2759"/>
<evidence type="ECO:0000256" key="1">
    <source>
        <dbReference type="ARBA" id="ARBA00004123"/>
    </source>
</evidence>
<organism evidence="3 4">
    <name type="scientific">Asbolus verrucosus</name>
    <name type="common">Desert ironclad beetle</name>
    <dbReference type="NCBI Taxonomy" id="1661398"/>
    <lineage>
        <taxon>Eukaryota</taxon>
        <taxon>Metazoa</taxon>
        <taxon>Ecdysozoa</taxon>
        <taxon>Arthropoda</taxon>
        <taxon>Hexapoda</taxon>
        <taxon>Insecta</taxon>
        <taxon>Pterygota</taxon>
        <taxon>Neoptera</taxon>
        <taxon>Endopterygota</taxon>
        <taxon>Coleoptera</taxon>
        <taxon>Polyphaga</taxon>
        <taxon>Cucujiformia</taxon>
        <taxon>Tenebrionidae</taxon>
        <taxon>Pimeliinae</taxon>
        <taxon>Asbolus</taxon>
    </lineage>
</organism>
<dbReference type="PANTHER" id="PTHR45946:SF4">
    <property type="entry name" value="HOMEOBOX PROTEIN ROUGH-RELATED"/>
    <property type="match status" value="1"/>
</dbReference>
<dbReference type="InterPro" id="IPR046327">
    <property type="entry name" value="HXA1/B1/D1"/>
</dbReference>
<sequence length="244" mass="28128">MMMMDIGMYGHSHHSQHSGAYNPTDANYYNYSGDISTNHNVSHQITPAHYSNSYHYEEPSYLYASTDSAEAPPSPQEISYYHHQPIHQDNPIINTETGLSYTNLDYGNSNGNPIYPAINQNSYDAYHQRTHQDNMLIRHHEDVTDGHQSHHTFLHENKYQLEVDANYHHSHIVPSSSAPNSSCMEYQHLHRYKEEGIQGPDAGRIRQHHVMHNLSSVPQPQPVLPTYKWMQVKRNVPKPTGEFQ</sequence>
<protein>
    <recommendedName>
        <fullName evidence="5">Labial protein</fullName>
    </recommendedName>
</protein>